<reference evidence="1" key="1">
    <citation type="submission" date="2023-11" db="EMBL/GenBank/DDBJ databases">
        <title>Genome assemblies of two species of porcelain crab, Petrolisthes cinctipes and Petrolisthes manimaculis (Anomura: Porcellanidae).</title>
        <authorList>
            <person name="Angst P."/>
        </authorList>
    </citation>
    <scope>NUCLEOTIDE SEQUENCE</scope>
    <source>
        <strain evidence="1">PB745_02</strain>
        <tissue evidence="1">Gill</tissue>
    </source>
</reference>
<name>A0AAE1Q032_9EUCA</name>
<organism evidence="1 2">
    <name type="scientific">Petrolisthes manimaculis</name>
    <dbReference type="NCBI Taxonomy" id="1843537"/>
    <lineage>
        <taxon>Eukaryota</taxon>
        <taxon>Metazoa</taxon>
        <taxon>Ecdysozoa</taxon>
        <taxon>Arthropoda</taxon>
        <taxon>Crustacea</taxon>
        <taxon>Multicrustacea</taxon>
        <taxon>Malacostraca</taxon>
        <taxon>Eumalacostraca</taxon>
        <taxon>Eucarida</taxon>
        <taxon>Decapoda</taxon>
        <taxon>Pleocyemata</taxon>
        <taxon>Anomura</taxon>
        <taxon>Galatheoidea</taxon>
        <taxon>Porcellanidae</taxon>
        <taxon>Petrolisthes</taxon>
    </lineage>
</organism>
<comment type="caution">
    <text evidence="1">The sequence shown here is derived from an EMBL/GenBank/DDBJ whole genome shotgun (WGS) entry which is preliminary data.</text>
</comment>
<evidence type="ECO:0000313" key="1">
    <source>
        <dbReference type="EMBL" id="KAK4317895.1"/>
    </source>
</evidence>
<protein>
    <submittedName>
        <fullName evidence="1">Uncharacterized protein</fullName>
    </submittedName>
</protein>
<dbReference type="AlphaFoldDB" id="A0AAE1Q032"/>
<dbReference type="EMBL" id="JAWZYT010000884">
    <property type="protein sequence ID" value="KAK4317895.1"/>
    <property type="molecule type" value="Genomic_DNA"/>
</dbReference>
<gene>
    <name evidence="1" type="ORF">Pmani_011073</name>
</gene>
<sequence>MLKGLEVTGVEWHASGVSEVGHLSRDTEDNTPNICRSLHRHHHQFKTNTCRRSGWAASCYVSFEPTTRWLYLLFTSSLHDLQTQLYVNKALLYSNDKEGGKWVLSLHLSLILLPYLSYTDHKASVYSADKGRKEES</sequence>
<accession>A0AAE1Q032</accession>
<evidence type="ECO:0000313" key="2">
    <source>
        <dbReference type="Proteomes" id="UP001292094"/>
    </source>
</evidence>
<proteinExistence type="predicted"/>
<dbReference type="Proteomes" id="UP001292094">
    <property type="component" value="Unassembled WGS sequence"/>
</dbReference>
<keyword evidence="2" id="KW-1185">Reference proteome</keyword>